<dbReference type="InterPro" id="IPR051222">
    <property type="entry name" value="PPR/CCM1_RNA-binding"/>
</dbReference>
<name>A0A6A6MIZ1_HEVBR</name>
<accession>A0A6A6MIZ1</accession>
<sequence>MATLAPLNNDAQLVQSICAAVVKGSWKNLLRSKIGSNLTTTTVHQVLLQLSLYSNSPSLSWAFFKWIESSIPYYKHSLQSSWTMIHILTKYKHFKSAQSVVEKIAYKDFLSTQSVLSALVRLHDDPDVNSHVCSWLVIVYANSKMTQEALQVLEHMRIHGFRPHLHACTVLLNSLVKERLTDMGMHYEALCIQDRMDRGQISPDIVTYNSLIYGFCREGRMREALRLFREIKNATPNHVTYTTLIDGYCRVNDLDEALRLREVMEAQGLYPTVVTYNSILRKLCEEGRIRDANKLLNEMNERKIEPDNVTCNTLINAYCKIGDVKSALKVKDRMVDAGLKLDKFTYKALIHGFCKIKEMDSAKELLFSMLHAGFSPSYHTYSWLVDGYCDQHKEEAVIKLPDEFVRSGLCADISLYRALIRRLCKREKVDCAQRIFSLMQEKGILADSVIHTSLAYAYWKIGKANAASDLLDEMYRRRLMITVKIYRCFNASYAGDKSILNLFWNLMVGRRIMSKNILKDMQ</sequence>
<dbReference type="AlphaFoldDB" id="A0A6A6MIZ1"/>
<feature type="repeat" description="PPR" evidence="3">
    <location>
        <begin position="342"/>
        <end position="376"/>
    </location>
</feature>
<gene>
    <name evidence="4" type="ORF">GH714_012956</name>
</gene>
<dbReference type="PANTHER" id="PTHR47942">
    <property type="entry name" value="TETRATRICOPEPTIDE REPEAT (TPR)-LIKE SUPERFAMILY PROTEIN-RELATED"/>
    <property type="match status" value="1"/>
</dbReference>
<feature type="repeat" description="PPR" evidence="3">
    <location>
        <begin position="272"/>
        <end position="306"/>
    </location>
</feature>
<reference evidence="4 5" key="1">
    <citation type="journal article" date="2020" name="Mol. Plant">
        <title>The Chromosome-Based Rubber Tree Genome Provides New Insights into Spurge Genome Evolution and Rubber Biosynthesis.</title>
        <authorList>
            <person name="Liu J."/>
            <person name="Shi C."/>
            <person name="Shi C.C."/>
            <person name="Li W."/>
            <person name="Zhang Q.J."/>
            <person name="Zhang Y."/>
            <person name="Li K."/>
            <person name="Lu H.F."/>
            <person name="Shi C."/>
            <person name="Zhu S.T."/>
            <person name="Xiao Z.Y."/>
            <person name="Nan H."/>
            <person name="Yue Y."/>
            <person name="Zhu X.G."/>
            <person name="Wu Y."/>
            <person name="Hong X.N."/>
            <person name="Fan G.Y."/>
            <person name="Tong Y."/>
            <person name="Zhang D."/>
            <person name="Mao C.L."/>
            <person name="Liu Y.L."/>
            <person name="Hao S.J."/>
            <person name="Liu W.Q."/>
            <person name="Lv M.Q."/>
            <person name="Zhang H.B."/>
            <person name="Liu Y."/>
            <person name="Hu-Tang G.R."/>
            <person name="Wang J.P."/>
            <person name="Wang J.H."/>
            <person name="Sun Y.H."/>
            <person name="Ni S.B."/>
            <person name="Chen W.B."/>
            <person name="Zhang X.C."/>
            <person name="Jiao Y.N."/>
            <person name="Eichler E.E."/>
            <person name="Li G.H."/>
            <person name="Liu X."/>
            <person name="Gao L.Z."/>
        </authorList>
    </citation>
    <scope>NUCLEOTIDE SEQUENCE [LARGE SCALE GENOMIC DNA]</scope>
    <source>
        <strain evidence="5">cv. GT1</strain>
        <tissue evidence="4">Leaf</tissue>
    </source>
</reference>
<dbReference type="Gene3D" id="1.25.40.10">
    <property type="entry name" value="Tetratricopeptide repeat domain"/>
    <property type="match status" value="4"/>
</dbReference>
<evidence type="ECO:0000256" key="2">
    <source>
        <dbReference type="ARBA" id="ARBA00022737"/>
    </source>
</evidence>
<organism evidence="4 5">
    <name type="scientific">Hevea brasiliensis</name>
    <name type="common">Para rubber tree</name>
    <name type="synonym">Siphonia brasiliensis</name>
    <dbReference type="NCBI Taxonomy" id="3981"/>
    <lineage>
        <taxon>Eukaryota</taxon>
        <taxon>Viridiplantae</taxon>
        <taxon>Streptophyta</taxon>
        <taxon>Embryophyta</taxon>
        <taxon>Tracheophyta</taxon>
        <taxon>Spermatophyta</taxon>
        <taxon>Magnoliopsida</taxon>
        <taxon>eudicotyledons</taxon>
        <taxon>Gunneridae</taxon>
        <taxon>Pentapetalae</taxon>
        <taxon>rosids</taxon>
        <taxon>fabids</taxon>
        <taxon>Malpighiales</taxon>
        <taxon>Euphorbiaceae</taxon>
        <taxon>Crotonoideae</taxon>
        <taxon>Micrandreae</taxon>
        <taxon>Hevea</taxon>
    </lineage>
</organism>
<keyword evidence="5" id="KW-1185">Reference proteome</keyword>
<evidence type="ECO:0000313" key="4">
    <source>
        <dbReference type="EMBL" id="KAF2313720.1"/>
    </source>
</evidence>
<feature type="repeat" description="PPR" evidence="3">
    <location>
        <begin position="204"/>
        <end position="234"/>
    </location>
</feature>
<dbReference type="PANTHER" id="PTHR47942:SF16">
    <property type="entry name" value="PENTATRICOPEPTIDE REPEAT DOMAIN CONTAINING PROTEIN-RELATED"/>
    <property type="match status" value="1"/>
</dbReference>
<evidence type="ECO:0000256" key="3">
    <source>
        <dbReference type="PROSITE-ProRule" id="PRU00708"/>
    </source>
</evidence>
<dbReference type="FunFam" id="1.25.40.10:FF:000558">
    <property type="entry name" value="Pentatricopeptide repeat-containing protein At5g39710"/>
    <property type="match status" value="1"/>
</dbReference>
<dbReference type="Pfam" id="PF12854">
    <property type="entry name" value="PPR_1"/>
    <property type="match status" value="1"/>
</dbReference>
<dbReference type="SUPFAM" id="SSF48452">
    <property type="entry name" value="TPR-like"/>
    <property type="match status" value="1"/>
</dbReference>
<dbReference type="EMBL" id="JAAGAX010000005">
    <property type="protein sequence ID" value="KAF2313720.1"/>
    <property type="molecule type" value="Genomic_DNA"/>
</dbReference>
<feature type="repeat" description="PPR" evidence="3">
    <location>
        <begin position="412"/>
        <end position="446"/>
    </location>
</feature>
<feature type="repeat" description="PPR" evidence="3">
    <location>
        <begin position="237"/>
        <end position="271"/>
    </location>
</feature>
<dbReference type="Pfam" id="PF01535">
    <property type="entry name" value="PPR"/>
    <property type="match status" value="2"/>
</dbReference>
<dbReference type="NCBIfam" id="TIGR00756">
    <property type="entry name" value="PPR"/>
    <property type="match status" value="6"/>
</dbReference>
<dbReference type="InterPro" id="IPR011990">
    <property type="entry name" value="TPR-like_helical_dom_sf"/>
</dbReference>
<evidence type="ECO:0000313" key="5">
    <source>
        <dbReference type="Proteomes" id="UP000467840"/>
    </source>
</evidence>
<proteinExistence type="inferred from homology"/>
<keyword evidence="2" id="KW-0677">Repeat</keyword>
<feature type="repeat" description="PPR" evidence="3">
    <location>
        <begin position="129"/>
        <end position="163"/>
    </location>
</feature>
<protein>
    <recommendedName>
        <fullName evidence="6">Pentacotripeptide-repeat region of PRORP domain-containing protein</fullName>
    </recommendedName>
</protein>
<evidence type="ECO:0008006" key="6">
    <source>
        <dbReference type="Google" id="ProtNLM"/>
    </source>
</evidence>
<dbReference type="Pfam" id="PF13041">
    <property type="entry name" value="PPR_2"/>
    <property type="match status" value="2"/>
</dbReference>
<comment type="similarity">
    <text evidence="1">Belongs to the PPR family. P subfamily.</text>
</comment>
<feature type="repeat" description="PPR" evidence="3">
    <location>
        <begin position="307"/>
        <end position="341"/>
    </location>
</feature>
<dbReference type="InterPro" id="IPR002885">
    <property type="entry name" value="PPR_rpt"/>
</dbReference>
<dbReference type="Proteomes" id="UP000467840">
    <property type="component" value="Chromosome 15"/>
</dbReference>
<comment type="caution">
    <text evidence="4">The sequence shown here is derived from an EMBL/GenBank/DDBJ whole genome shotgun (WGS) entry which is preliminary data.</text>
</comment>
<dbReference type="PROSITE" id="PS51375">
    <property type="entry name" value="PPR"/>
    <property type="match status" value="7"/>
</dbReference>
<evidence type="ECO:0000256" key="1">
    <source>
        <dbReference type="ARBA" id="ARBA00007626"/>
    </source>
</evidence>